<comment type="caution">
    <text evidence="1">The sequence shown here is derived from an EMBL/GenBank/DDBJ whole genome shotgun (WGS) entry which is preliminary data.</text>
</comment>
<evidence type="ECO:0000313" key="2">
    <source>
        <dbReference type="Proteomes" id="UP001159428"/>
    </source>
</evidence>
<dbReference type="AlphaFoldDB" id="A0AAU9XPI6"/>
<organism evidence="1 2">
    <name type="scientific">Pocillopora meandrina</name>
    <dbReference type="NCBI Taxonomy" id="46732"/>
    <lineage>
        <taxon>Eukaryota</taxon>
        <taxon>Metazoa</taxon>
        <taxon>Cnidaria</taxon>
        <taxon>Anthozoa</taxon>
        <taxon>Hexacorallia</taxon>
        <taxon>Scleractinia</taxon>
        <taxon>Astrocoeniina</taxon>
        <taxon>Pocilloporidae</taxon>
        <taxon>Pocillopora</taxon>
    </lineage>
</organism>
<accession>A0AAU9XPI6</accession>
<proteinExistence type="predicted"/>
<reference evidence="1 2" key="1">
    <citation type="submission" date="2022-05" db="EMBL/GenBank/DDBJ databases">
        <authorList>
            <consortium name="Genoscope - CEA"/>
            <person name="William W."/>
        </authorList>
    </citation>
    <scope>NUCLEOTIDE SEQUENCE [LARGE SCALE GENOMIC DNA]</scope>
</reference>
<protein>
    <submittedName>
        <fullName evidence="1">Uncharacterized protein</fullName>
    </submittedName>
</protein>
<name>A0AAU9XPI6_9CNID</name>
<evidence type="ECO:0000313" key="1">
    <source>
        <dbReference type="EMBL" id="CAH3153738.1"/>
    </source>
</evidence>
<dbReference type="EMBL" id="CALNXJ010000054">
    <property type="protein sequence ID" value="CAH3153738.1"/>
    <property type="molecule type" value="Genomic_DNA"/>
</dbReference>
<sequence>MLARLTAGPTTAPDGLDVVDLTTLAVDWMPFLVEPSPAVDGFEVDPPVLHNSPWQQSIVQLETRTPSLSILHAVELKKNNWGSQAALTEQFLSSTNCGAPMPIDMSYFIFIHLRTNELFHIVEVTTSSAKNLWK</sequence>
<dbReference type="Proteomes" id="UP001159428">
    <property type="component" value="Unassembled WGS sequence"/>
</dbReference>
<keyword evidence="2" id="KW-1185">Reference proteome</keyword>
<gene>
    <name evidence="1" type="ORF">PMEA_00027249</name>
</gene>
<feature type="non-terminal residue" evidence="1">
    <location>
        <position position="134"/>
    </location>
</feature>